<dbReference type="Pfam" id="PF04343">
    <property type="entry name" value="DUF488"/>
    <property type="match status" value="1"/>
</dbReference>
<comment type="caution">
    <text evidence="1">The sequence shown here is derived from an EMBL/GenBank/DDBJ whole genome shotgun (WGS) entry which is preliminary data.</text>
</comment>
<dbReference type="RefSeq" id="WP_189045073.1">
    <property type="nucleotide sequence ID" value="NZ_BMJQ01000004.1"/>
</dbReference>
<gene>
    <name evidence="1" type="ORF">GCM10011611_19750</name>
</gene>
<proteinExistence type="predicted"/>
<keyword evidence="2" id="KW-1185">Reference proteome</keyword>
<reference evidence="1" key="2">
    <citation type="submission" date="2020-09" db="EMBL/GenBank/DDBJ databases">
        <authorList>
            <person name="Sun Q."/>
            <person name="Zhou Y."/>
        </authorList>
    </citation>
    <scope>NUCLEOTIDE SEQUENCE</scope>
    <source>
        <strain evidence="1">CGMCC 1.15725</strain>
    </source>
</reference>
<dbReference type="PANTHER" id="PTHR39337:SF1">
    <property type="entry name" value="BLR5642 PROTEIN"/>
    <property type="match status" value="1"/>
</dbReference>
<dbReference type="InterPro" id="IPR014519">
    <property type="entry name" value="UCP024492"/>
</dbReference>
<organism evidence="1 2">
    <name type="scientific">Aliidongia dinghuensis</name>
    <dbReference type="NCBI Taxonomy" id="1867774"/>
    <lineage>
        <taxon>Bacteria</taxon>
        <taxon>Pseudomonadati</taxon>
        <taxon>Pseudomonadota</taxon>
        <taxon>Alphaproteobacteria</taxon>
        <taxon>Rhodospirillales</taxon>
        <taxon>Dongiaceae</taxon>
        <taxon>Aliidongia</taxon>
    </lineage>
</organism>
<dbReference type="PANTHER" id="PTHR39337">
    <property type="entry name" value="BLR5642 PROTEIN"/>
    <property type="match status" value="1"/>
</dbReference>
<dbReference type="InterPro" id="IPR007438">
    <property type="entry name" value="DUF488"/>
</dbReference>
<name>A0A8J2YS44_9PROT</name>
<sequence>MEIWTIGYEKAAQSDVIAALERAGIRTVIDVRDRPQSRRAGFSKSMLAGSLNAAGIGYVHLKALGTPKEGRVAHHTGDQVTFWRIVDESLSTEAAGEALEEIAVRAKAERCCLLCYEADWRQCHRARIVERLGCPAHHLEAVASFL</sequence>
<evidence type="ECO:0000313" key="2">
    <source>
        <dbReference type="Proteomes" id="UP000646365"/>
    </source>
</evidence>
<evidence type="ECO:0000313" key="1">
    <source>
        <dbReference type="EMBL" id="GGF14055.1"/>
    </source>
</evidence>
<reference evidence="1" key="1">
    <citation type="journal article" date="2014" name="Int. J. Syst. Evol. Microbiol.">
        <title>Complete genome sequence of Corynebacterium casei LMG S-19264T (=DSM 44701T), isolated from a smear-ripened cheese.</title>
        <authorList>
            <consortium name="US DOE Joint Genome Institute (JGI-PGF)"/>
            <person name="Walter F."/>
            <person name="Albersmeier A."/>
            <person name="Kalinowski J."/>
            <person name="Ruckert C."/>
        </authorList>
    </citation>
    <scope>NUCLEOTIDE SEQUENCE</scope>
    <source>
        <strain evidence="1">CGMCC 1.15725</strain>
    </source>
</reference>
<protein>
    <recommendedName>
        <fullName evidence="3">DUF488 domain-containing protein</fullName>
    </recommendedName>
</protein>
<dbReference type="EMBL" id="BMJQ01000004">
    <property type="protein sequence ID" value="GGF14055.1"/>
    <property type="molecule type" value="Genomic_DNA"/>
</dbReference>
<accession>A0A8J2YS44</accession>
<dbReference type="PIRSF" id="PIRSF024492">
    <property type="entry name" value="UCP024492"/>
    <property type="match status" value="1"/>
</dbReference>
<dbReference type="Proteomes" id="UP000646365">
    <property type="component" value="Unassembled WGS sequence"/>
</dbReference>
<dbReference type="AlphaFoldDB" id="A0A8J2YS44"/>
<evidence type="ECO:0008006" key="3">
    <source>
        <dbReference type="Google" id="ProtNLM"/>
    </source>
</evidence>